<evidence type="ECO:0000313" key="2">
    <source>
        <dbReference type="EMBL" id="SCG70458.1"/>
    </source>
</evidence>
<name>A0A1C5JIZ6_9ACTN</name>
<feature type="region of interest" description="Disordered" evidence="1">
    <location>
        <begin position="1"/>
        <end position="21"/>
    </location>
</feature>
<evidence type="ECO:0000313" key="3">
    <source>
        <dbReference type="Proteomes" id="UP000199360"/>
    </source>
</evidence>
<organism evidence="2 3">
    <name type="scientific">Micromonospora humi</name>
    <dbReference type="NCBI Taxonomy" id="745366"/>
    <lineage>
        <taxon>Bacteria</taxon>
        <taxon>Bacillati</taxon>
        <taxon>Actinomycetota</taxon>
        <taxon>Actinomycetes</taxon>
        <taxon>Micromonosporales</taxon>
        <taxon>Micromonosporaceae</taxon>
        <taxon>Micromonospora</taxon>
    </lineage>
</organism>
<accession>A0A1C5JIZ6</accession>
<gene>
    <name evidence="2" type="ORF">GA0070213_111143</name>
</gene>
<dbReference type="STRING" id="745366.GA0070213_111143"/>
<dbReference type="AlphaFoldDB" id="A0A1C5JIZ6"/>
<sequence length="231" mass="23731">MRPDETRSRSGAHGGAGPGPYAAGNVKIPARVIQFGYGMPEFLDQLPVMPMPTVHRPRRAVSLAAVTLTALAAVPATARAEPPVGPLQTGLSITVPTGPVSFGATAPGGTLTGHLGTVEVDDDRLLGGSWTTSVTATSFKTGAGDPTRTIDAGHVSYWSGTATLNVGTLAVHPGQPRAQDAVTLDVSRVAFRADLDLLFLSRVAWNPSLIINTPPAAVAGAYQGTVIHSVV</sequence>
<protein>
    <recommendedName>
        <fullName evidence="4">Htaa protein</fullName>
    </recommendedName>
</protein>
<evidence type="ECO:0008006" key="4">
    <source>
        <dbReference type="Google" id="ProtNLM"/>
    </source>
</evidence>
<evidence type="ECO:0000256" key="1">
    <source>
        <dbReference type="SAM" id="MobiDB-lite"/>
    </source>
</evidence>
<keyword evidence="3" id="KW-1185">Reference proteome</keyword>
<dbReference type="Proteomes" id="UP000199360">
    <property type="component" value="Unassembled WGS sequence"/>
</dbReference>
<reference evidence="3" key="1">
    <citation type="submission" date="2016-06" db="EMBL/GenBank/DDBJ databases">
        <authorList>
            <person name="Varghese N."/>
            <person name="Submissions Spin"/>
        </authorList>
    </citation>
    <scope>NUCLEOTIDE SEQUENCE [LARGE SCALE GENOMIC DNA]</scope>
    <source>
        <strain evidence="3">DSM 45647</strain>
    </source>
</reference>
<dbReference type="EMBL" id="FMDM01000011">
    <property type="protein sequence ID" value="SCG70458.1"/>
    <property type="molecule type" value="Genomic_DNA"/>
</dbReference>
<proteinExistence type="predicted"/>